<dbReference type="Proteomes" id="UP000827092">
    <property type="component" value="Unassembled WGS sequence"/>
</dbReference>
<feature type="transmembrane region" description="Helical" evidence="6">
    <location>
        <begin position="371"/>
        <end position="392"/>
    </location>
</feature>
<evidence type="ECO:0000313" key="9">
    <source>
        <dbReference type="Proteomes" id="UP000827092"/>
    </source>
</evidence>
<keyword evidence="4 6" id="KW-0472">Membrane</keyword>
<evidence type="ECO:0000256" key="5">
    <source>
        <dbReference type="SAM" id="MobiDB-lite"/>
    </source>
</evidence>
<evidence type="ECO:0000259" key="7">
    <source>
        <dbReference type="PROSITE" id="PS50850"/>
    </source>
</evidence>
<accession>A0AAV6VAR9</accession>
<protein>
    <recommendedName>
        <fullName evidence="7">Major facilitator superfamily (MFS) profile domain-containing protein</fullName>
    </recommendedName>
</protein>
<proteinExistence type="predicted"/>
<feature type="transmembrane region" description="Helical" evidence="6">
    <location>
        <begin position="341"/>
        <end position="362"/>
    </location>
</feature>
<keyword evidence="3 6" id="KW-1133">Transmembrane helix</keyword>
<dbReference type="Gene3D" id="1.20.1250.20">
    <property type="entry name" value="MFS general substrate transporter like domains"/>
    <property type="match status" value="1"/>
</dbReference>
<dbReference type="EMBL" id="JAFNEN010000128">
    <property type="protein sequence ID" value="KAG8193142.1"/>
    <property type="molecule type" value="Genomic_DNA"/>
</dbReference>
<dbReference type="PANTHER" id="PTHR24064">
    <property type="entry name" value="SOLUTE CARRIER FAMILY 22 MEMBER"/>
    <property type="match status" value="1"/>
</dbReference>
<evidence type="ECO:0000313" key="8">
    <source>
        <dbReference type="EMBL" id="KAG8193142.1"/>
    </source>
</evidence>
<reference evidence="8 9" key="1">
    <citation type="journal article" date="2022" name="Nat. Ecol. Evol.">
        <title>A masculinizing supergene underlies an exaggerated male reproductive morph in a spider.</title>
        <authorList>
            <person name="Hendrickx F."/>
            <person name="De Corte Z."/>
            <person name="Sonet G."/>
            <person name="Van Belleghem S.M."/>
            <person name="Kostlbacher S."/>
            <person name="Vangestel C."/>
        </authorList>
    </citation>
    <scope>NUCLEOTIDE SEQUENCE [LARGE SCALE GENOMIC DNA]</scope>
    <source>
        <strain evidence="8">W744_W776</strain>
    </source>
</reference>
<dbReference type="InterPro" id="IPR020846">
    <property type="entry name" value="MFS_dom"/>
</dbReference>
<feature type="transmembrane region" description="Helical" evidence="6">
    <location>
        <begin position="17"/>
        <end position="39"/>
    </location>
</feature>
<sequence length="521" mass="58816">MELHEVTGSYGPWQRRVFVVFFYINVVGIWQNLAITFLAPNMEFECVDPVPMRHNRPNATAGDSFNERCDVMTPNSTMVRCNRWKYDKEYFSDTIVSEWDLVCDREWLVSLAKSVYMVGFLISVFFFGQMSDWVGRYPTVVVSYLITFVSMFLSLVSSSYTMFVILRFFQAFGRTGLTTVGIVLVMELMGPEHRTQSGIAIQLGWSVGFVSLAGVAYWVRNWFWLQVAMSVPIVPLVLAYRIIPESPRWLLMQGKRKKLERLLAEACKVNKRELKIPVKDLDFMKTQGKEEGSKNTKTLYHLMTMPKMRNRSFIMIYLWMVNAFMYYGLSFNTNDLAGDPYLNFFISGALEFPSYALLYWAIRGPGRRPTLVALMFVGGAACVAILAVPAGLPWLQTTFAMVGKFCVTGSFGLLYLYTSELFPTVVRSASLGSCSMCARIGSILAPFVRELGLYTHSSVPNVLYGILALTSGLLSLLLPETKGRNMPDSMEEGEAFGQPSVEAPTTPPQTELYIIPDTSNK</sequence>
<comment type="caution">
    <text evidence="8">The sequence shown here is derived from an EMBL/GenBank/DDBJ whole genome shotgun (WGS) entry which is preliminary data.</text>
</comment>
<dbReference type="GO" id="GO:0016020">
    <property type="term" value="C:membrane"/>
    <property type="evidence" value="ECO:0007669"/>
    <property type="project" value="UniProtKB-SubCell"/>
</dbReference>
<dbReference type="InterPro" id="IPR005828">
    <property type="entry name" value="MFS_sugar_transport-like"/>
</dbReference>
<dbReference type="InterPro" id="IPR036259">
    <property type="entry name" value="MFS_trans_sf"/>
</dbReference>
<evidence type="ECO:0000256" key="2">
    <source>
        <dbReference type="ARBA" id="ARBA00022692"/>
    </source>
</evidence>
<feature type="transmembrane region" description="Helical" evidence="6">
    <location>
        <begin position="198"/>
        <end position="217"/>
    </location>
</feature>
<dbReference type="CDD" id="cd17317">
    <property type="entry name" value="MFS_SLC22"/>
    <property type="match status" value="1"/>
</dbReference>
<dbReference type="GO" id="GO:0022857">
    <property type="term" value="F:transmembrane transporter activity"/>
    <property type="evidence" value="ECO:0007669"/>
    <property type="project" value="InterPro"/>
</dbReference>
<feature type="transmembrane region" description="Helical" evidence="6">
    <location>
        <begin position="140"/>
        <end position="162"/>
    </location>
</feature>
<feature type="region of interest" description="Disordered" evidence="5">
    <location>
        <begin position="487"/>
        <end position="521"/>
    </location>
</feature>
<name>A0AAV6VAR9_9ARAC</name>
<feature type="transmembrane region" description="Helical" evidence="6">
    <location>
        <begin position="312"/>
        <end position="329"/>
    </location>
</feature>
<evidence type="ECO:0000256" key="4">
    <source>
        <dbReference type="ARBA" id="ARBA00023136"/>
    </source>
</evidence>
<feature type="transmembrane region" description="Helical" evidence="6">
    <location>
        <begin position="168"/>
        <end position="186"/>
    </location>
</feature>
<keyword evidence="9" id="KW-1185">Reference proteome</keyword>
<dbReference type="Pfam" id="PF00083">
    <property type="entry name" value="Sugar_tr"/>
    <property type="match status" value="1"/>
</dbReference>
<dbReference type="PROSITE" id="PS50850">
    <property type="entry name" value="MFS"/>
    <property type="match status" value="1"/>
</dbReference>
<dbReference type="SUPFAM" id="SSF103473">
    <property type="entry name" value="MFS general substrate transporter"/>
    <property type="match status" value="1"/>
</dbReference>
<evidence type="ECO:0000256" key="6">
    <source>
        <dbReference type="SAM" id="Phobius"/>
    </source>
</evidence>
<evidence type="ECO:0000256" key="1">
    <source>
        <dbReference type="ARBA" id="ARBA00004141"/>
    </source>
</evidence>
<feature type="transmembrane region" description="Helical" evidence="6">
    <location>
        <begin position="223"/>
        <end position="243"/>
    </location>
</feature>
<feature type="transmembrane region" description="Helical" evidence="6">
    <location>
        <begin position="398"/>
        <end position="417"/>
    </location>
</feature>
<feature type="transmembrane region" description="Helical" evidence="6">
    <location>
        <begin position="107"/>
        <end position="128"/>
    </location>
</feature>
<feature type="domain" description="Major facilitator superfamily (MFS) profile" evidence="7">
    <location>
        <begin position="20"/>
        <end position="483"/>
    </location>
</feature>
<gene>
    <name evidence="8" type="ORF">JTE90_006974</name>
</gene>
<comment type="subcellular location">
    <subcellularLocation>
        <location evidence="1">Membrane</location>
        <topology evidence="1">Multi-pass membrane protein</topology>
    </subcellularLocation>
</comment>
<organism evidence="8 9">
    <name type="scientific">Oedothorax gibbosus</name>
    <dbReference type="NCBI Taxonomy" id="931172"/>
    <lineage>
        <taxon>Eukaryota</taxon>
        <taxon>Metazoa</taxon>
        <taxon>Ecdysozoa</taxon>
        <taxon>Arthropoda</taxon>
        <taxon>Chelicerata</taxon>
        <taxon>Arachnida</taxon>
        <taxon>Araneae</taxon>
        <taxon>Araneomorphae</taxon>
        <taxon>Entelegynae</taxon>
        <taxon>Araneoidea</taxon>
        <taxon>Linyphiidae</taxon>
        <taxon>Erigoninae</taxon>
        <taxon>Oedothorax</taxon>
    </lineage>
</organism>
<evidence type="ECO:0000256" key="3">
    <source>
        <dbReference type="ARBA" id="ARBA00022989"/>
    </source>
</evidence>
<dbReference type="AlphaFoldDB" id="A0AAV6VAR9"/>
<keyword evidence="2 6" id="KW-0812">Transmembrane</keyword>